<comment type="caution">
    <text evidence="13">The sequence shown here is derived from an EMBL/GenBank/DDBJ whole genome shotgun (WGS) entry which is preliminary data.</text>
</comment>
<dbReference type="CDD" id="cd17487">
    <property type="entry name" value="MFS_MFSD5_like"/>
    <property type="match status" value="1"/>
</dbReference>
<evidence type="ECO:0000256" key="2">
    <source>
        <dbReference type="ARBA" id="ARBA00004651"/>
    </source>
</evidence>
<dbReference type="SUPFAM" id="SSF103473">
    <property type="entry name" value="MFS general substrate transporter"/>
    <property type="match status" value="1"/>
</dbReference>
<keyword evidence="9 12" id="KW-0472">Membrane</keyword>
<gene>
    <name evidence="13" type="ORF">PCOR1329_LOCUS84095</name>
</gene>
<evidence type="ECO:0000256" key="11">
    <source>
        <dbReference type="ARBA" id="ARBA00032555"/>
    </source>
</evidence>
<evidence type="ECO:0000256" key="1">
    <source>
        <dbReference type="ARBA" id="ARBA00003019"/>
    </source>
</evidence>
<organism evidence="13 14">
    <name type="scientific">Prorocentrum cordatum</name>
    <dbReference type="NCBI Taxonomy" id="2364126"/>
    <lineage>
        <taxon>Eukaryota</taxon>
        <taxon>Sar</taxon>
        <taxon>Alveolata</taxon>
        <taxon>Dinophyceae</taxon>
        <taxon>Prorocentrales</taxon>
        <taxon>Prorocentraceae</taxon>
        <taxon>Prorocentrum</taxon>
    </lineage>
</organism>
<reference evidence="13" key="1">
    <citation type="submission" date="2023-10" db="EMBL/GenBank/DDBJ databases">
        <authorList>
            <person name="Chen Y."/>
            <person name="Shah S."/>
            <person name="Dougan E. K."/>
            <person name="Thang M."/>
            <person name="Chan C."/>
        </authorList>
    </citation>
    <scope>NUCLEOTIDE SEQUENCE [LARGE SCALE GENOMIC DNA]</scope>
</reference>
<feature type="transmembrane region" description="Helical" evidence="12">
    <location>
        <begin position="312"/>
        <end position="334"/>
    </location>
</feature>
<accession>A0ABN9YE49</accession>
<dbReference type="EMBL" id="CAUYUJ010022255">
    <property type="protein sequence ID" value="CAK0909759.1"/>
    <property type="molecule type" value="Genomic_DNA"/>
</dbReference>
<keyword evidence="6 12" id="KW-0812">Transmembrane</keyword>
<feature type="transmembrane region" description="Helical" evidence="12">
    <location>
        <begin position="417"/>
        <end position="442"/>
    </location>
</feature>
<evidence type="ECO:0000256" key="7">
    <source>
        <dbReference type="ARBA" id="ARBA00022989"/>
    </source>
</evidence>
<keyword evidence="4" id="KW-0813">Transport</keyword>
<evidence type="ECO:0000313" key="14">
    <source>
        <dbReference type="Proteomes" id="UP001189429"/>
    </source>
</evidence>
<dbReference type="Gene3D" id="1.20.1250.20">
    <property type="entry name" value="MFS general substrate transporter like domains"/>
    <property type="match status" value="1"/>
</dbReference>
<feature type="transmembrane region" description="Helical" evidence="12">
    <location>
        <begin position="279"/>
        <end position="300"/>
    </location>
</feature>
<evidence type="ECO:0000256" key="10">
    <source>
        <dbReference type="ARBA" id="ARBA00030646"/>
    </source>
</evidence>
<feature type="transmembrane region" description="Helical" evidence="12">
    <location>
        <begin position="218"/>
        <end position="243"/>
    </location>
</feature>
<evidence type="ECO:0000256" key="9">
    <source>
        <dbReference type="ARBA" id="ARBA00023136"/>
    </source>
</evidence>
<evidence type="ECO:0000256" key="3">
    <source>
        <dbReference type="ARBA" id="ARBA00021242"/>
    </source>
</evidence>
<keyword evidence="14" id="KW-1185">Reference proteome</keyword>
<keyword evidence="8" id="KW-0406">Ion transport</keyword>
<feature type="transmembrane region" description="Helical" evidence="12">
    <location>
        <begin position="346"/>
        <end position="368"/>
    </location>
</feature>
<proteinExistence type="predicted"/>
<dbReference type="InterPro" id="IPR036259">
    <property type="entry name" value="MFS_trans_sf"/>
</dbReference>
<evidence type="ECO:0000313" key="13">
    <source>
        <dbReference type="EMBL" id="CAK0909759.1"/>
    </source>
</evidence>
<sequence length="490" mass="53057">MTTNPFKFNKEDPMGVPYATLFYLLLLITIVLAWLSQPKVEKALGAEARRLKWLYLAVWYVCVAGDWLQGPYVYALYDAYGFSRHEISQLFVAGFGSSMFFGTFVGSFADKIGRKRGCQLYCMLYIASCCTKHFANYWVLMVGRVTGGIATSLLFSGFESWLVSEACEKRRLDKDALGHIFALMWFGNSLVAIVAGILGDVTVGFGGLTKLGETAFHVGGFCSPFDLAILLLVVGLLLISFLWEENYGTSEASQPSSEQEGLAKQVMDGAQAIASSKTLMIIMGMVACFEGSMYTFVFNWTPALSNSLSTPAFGMVFASFMMAYMCGSSTFDILRGRGASATQLAQWAFFLGAAAFLVAGCAFMMSLSVTTMELIYSGFILFEFCCGLYFPSVSTIKGQAVPESIRSTVYNIYRVPMNAIVLAVLLGNISMTSVFVTCFVLLTSAGLSIRGLREVPEKGLGALDVLAAGPILQGAKGDVESYGAATATAQ</sequence>
<evidence type="ECO:0000256" key="8">
    <source>
        <dbReference type="ARBA" id="ARBA00023065"/>
    </source>
</evidence>
<name>A0ABN9YE49_9DINO</name>
<keyword evidence="5" id="KW-1003">Cell membrane</keyword>
<comment type="function">
    <text evidence="1">Mediates high-affinity intracellular uptake of the rare oligo-element molybdenum.</text>
</comment>
<keyword evidence="7 12" id="KW-1133">Transmembrane helix</keyword>
<feature type="transmembrane region" description="Helical" evidence="12">
    <location>
        <begin position="176"/>
        <end position="198"/>
    </location>
</feature>
<protein>
    <recommendedName>
        <fullName evidence="3">Molybdate-anion transporter</fullName>
    </recommendedName>
    <alternativeName>
        <fullName evidence="10">Major facilitator superfamily domain-containing protein 5</fullName>
    </alternativeName>
    <alternativeName>
        <fullName evidence="11">Molybdate transporter 2 homolog</fullName>
    </alternativeName>
</protein>
<dbReference type="InterPro" id="IPR008509">
    <property type="entry name" value="MOT2/MFSD5"/>
</dbReference>
<feature type="transmembrane region" description="Helical" evidence="12">
    <location>
        <begin position="15"/>
        <end position="35"/>
    </location>
</feature>
<evidence type="ECO:0000256" key="4">
    <source>
        <dbReference type="ARBA" id="ARBA00022448"/>
    </source>
</evidence>
<evidence type="ECO:0000256" key="5">
    <source>
        <dbReference type="ARBA" id="ARBA00022475"/>
    </source>
</evidence>
<evidence type="ECO:0000256" key="6">
    <source>
        <dbReference type="ARBA" id="ARBA00022692"/>
    </source>
</evidence>
<dbReference type="Pfam" id="PF05631">
    <property type="entry name" value="MFS_5"/>
    <property type="match status" value="1"/>
</dbReference>
<feature type="transmembrane region" description="Helical" evidence="12">
    <location>
        <begin position="56"/>
        <end position="75"/>
    </location>
</feature>
<dbReference type="Proteomes" id="UP001189429">
    <property type="component" value="Unassembled WGS sequence"/>
</dbReference>
<dbReference type="PANTHER" id="PTHR23516">
    <property type="entry name" value="SAM (S-ADENOSYL METHIONINE) TRANSPORTER"/>
    <property type="match status" value="1"/>
</dbReference>
<dbReference type="PANTHER" id="PTHR23516:SF1">
    <property type="entry name" value="MOLYBDATE-ANION TRANSPORTER"/>
    <property type="match status" value="1"/>
</dbReference>
<feature type="transmembrane region" description="Helical" evidence="12">
    <location>
        <begin position="374"/>
        <end position="396"/>
    </location>
</feature>
<evidence type="ECO:0000256" key="12">
    <source>
        <dbReference type="SAM" id="Phobius"/>
    </source>
</evidence>
<comment type="subcellular location">
    <subcellularLocation>
        <location evidence="2">Cell membrane</location>
        <topology evidence="2">Multi-pass membrane protein</topology>
    </subcellularLocation>
</comment>
<feature type="transmembrane region" description="Helical" evidence="12">
    <location>
        <begin position="87"/>
        <end position="108"/>
    </location>
</feature>